<dbReference type="GO" id="GO:0047617">
    <property type="term" value="F:fatty acyl-CoA hydrolase activity"/>
    <property type="evidence" value="ECO:0007669"/>
    <property type="project" value="TreeGrafter"/>
</dbReference>
<keyword evidence="5" id="KW-1185">Reference proteome</keyword>
<accession>A0A0C3NNS8</accession>
<evidence type="ECO:0000313" key="5">
    <source>
        <dbReference type="Proteomes" id="UP000054217"/>
    </source>
</evidence>
<evidence type="ECO:0000256" key="1">
    <source>
        <dbReference type="ARBA" id="ARBA00005953"/>
    </source>
</evidence>
<comment type="similarity">
    <text evidence="1">Belongs to the 4-hydroxybenzoyl-CoA thioesterase family.</text>
</comment>
<dbReference type="HOGENOM" id="CLU_101141_0_1_1"/>
<reference evidence="5" key="2">
    <citation type="submission" date="2015-01" db="EMBL/GenBank/DDBJ databases">
        <title>Evolutionary Origins and Diversification of the Mycorrhizal Mutualists.</title>
        <authorList>
            <consortium name="DOE Joint Genome Institute"/>
            <consortium name="Mycorrhizal Genomics Consortium"/>
            <person name="Kohler A."/>
            <person name="Kuo A."/>
            <person name="Nagy L.G."/>
            <person name="Floudas D."/>
            <person name="Copeland A."/>
            <person name="Barry K.W."/>
            <person name="Cichocki N."/>
            <person name="Veneault-Fourrey C."/>
            <person name="LaButti K."/>
            <person name="Lindquist E.A."/>
            <person name="Lipzen A."/>
            <person name="Lundell T."/>
            <person name="Morin E."/>
            <person name="Murat C."/>
            <person name="Riley R."/>
            <person name="Ohm R."/>
            <person name="Sun H."/>
            <person name="Tunlid A."/>
            <person name="Henrissat B."/>
            <person name="Grigoriev I.V."/>
            <person name="Hibbett D.S."/>
            <person name="Martin F."/>
        </authorList>
    </citation>
    <scope>NUCLEOTIDE SEQUENCE [LARGE SCALE GENOMIC DNA]</scope>
    <source>
        <strain evidence="5">Marx 270</strain>
    </source>
</reference>
<dbReference type="OrthoDB" id="2420454at2759"/>
<organism evidence="4 5">
    <name type="scientific">Pisolithus tinctorius Marx 270</name>
    <dbReference type="NCBI Taxonomy" id="870435"/>
    <lineage>
        <taxon>Eukaryota</taxon>
        <taxon>Fungi</taxon>
        <taxon>Dikarya</taxon>
        <taxon>Basidiomycota</taxon>
        <taxon>Agaricomycotina</taxon>
        <taxon>Agaricomycetes</taxon>
        <taxon>Agaricomycetidae</taxon>
        <taxon>Boletales</taxon>
        <taxon>Sclerodermatineae</taxon>
        <taxon>Pisolithaceae</taxon>
        <taxon>Pisolithus</taxon>
    </lineage>
</organism>
<dbReference type="PANTHER" id="PTHR31793">
    <property type="entry name" value="4-HYDROXYBENZOYL-COA THIOESTERASE FAMILY MEMBER"/>
    <property type="match status" value="1"/>
</dbReference>
<reference evidence="4 5" key="1">
    <citation type="submission" date="2014-04" db="EMBL/GenBank/DDBJ databases">
        <authorList>
            <consortium name="DOE Joint Genome Institute"/>
            <person name="Kuo A."/>
            <person name="Kohler A."/>
            <person name="Costa M.D."/>
            <person name="Nagy L.G."/>
            <person name="Floudas D."/>
            <person name="Copeland A."/>
            <person name="Barry K.W."/>
            <person name="Cichocki N."/>
            <person name="Veneault-Fourrey C."/>
            <person name="LaButti K."/>
            <person name="Lindquist E.A."/>
            <person name="Lipzen A."/>
            <person name="Lundell T."/>
            <person name="Morin E."/>
            <person name="Murat C."/>
            <person name="Sun H."/>
            <person name="Tunlid A."/>
            <person name="Henrissat B."/>
            <person name="Grigoriev I.V."/>
            <person name="Hibbett D.S."/>
            <person name="Martin F."/>
            <person name="Nordberg H.P."/>
            <person name="Cantor M.N."/>
            <person name="Hua S.X."/>
        </authorList>
    </citation>
    <scope>NUCLEOTIDE SEQUENCE [LARGE SCALE GENOMIC DNA]</scope>
    <source>
        <strain evidence="4 5">Marx 270</strain>
    </source>
</reference>
<dbReference type="CDD" id="cd00586">
    <property type="entry name" value="4HBT"/>
    <property type="match status" value="1"/>
</dbReference>
<dbReference type="InterPro" id="IPR050563">
    <property type="entry name" value="4-hydroxybenzoyl-CoA_TE"/>
</dbReference>
<evidence type="ECO:0000313" key="4">
    <source>
        <dbReference type="EMBL" id="KIO02540.1"/>
    </source>
</evidence>
<dbReference type="Proteomes" id="UP000054217">
    <property type="component" value="Unassembled WGS sequence"/>
</dbReference>
<dbReference type="AlphaFoldDB" id="A0A0C3NNS8"/>
<dbReference type="InterPro" id="IPR006683">
    <property type="entry name" value="Thioestr_dom"/>
</dbReference>
<name>A0A0C3NNS8_PISTI</name>
<evidence type="ECO:0000256" key="2">
    <source>
        <dbReference type="ARBA" id="ARBA00022801"/>
    </source>
</evidence>
<protein>
    <recommendedName>
        <fullName evidence="3">Thioesterase domain-containing protein</fullName>
    </recommendedName>
</protein>
<dbReference type="InterPro" id="IPR029069">
    <property type="entry name" value="HotDog_dom_sf"/>
</dbReference>
<dbReference type="Pfam" id="PF03061">
    <property type="entry name" value="4HBT"/>
    <property type="match status" value="1"/>
</dbReference>
<dbReference type="EMBL" id="KN831981">
    <property type="protein sequence ID" value="KIO02540.1"/>
    <property type="molecule type" value="Genomic_DNA"/>
</dbReference>
<keyword evidence="2" id="KW-0378">Hydrolase</keyword>
<evidence type="ECO:0000259" key="3">
    <source>
        <dbReference type="Pfam" id="PF03061"/>
    </source>
</evidence>
<sequence>MDDKKRRLRTDYPFFLTSRTRWSDNDQYGHVNNAIHYHLFDAIVNTYLIEQCGMDPMKSEHIGLVVSSFCEFFSPVAFPDVLDLGLRVTRLGTSSVTYEVGVFKSKASFQERNEVSDMVCAVGGYTHVFVESASRRSTPMNGVLRSNLMKLAEQTPAPAISKL</sequence>
<dbReference type="Gene3D" id="3.10.129.10">
    <property type="entry name" value="Hotdog Thioesterase"/>
    <property type="match status" value="1"/>
</dbReference>
<dbReference type="PANTHER" id="PTHR31793:SF27">
    <property type="entry name" value="NOVEL THIOESTERASE SUPERFAMILY DOMAIN AND SAPOSIN A-TYPE DOMAIN CONTAINING PROTEIN (0610012H03RIK)"/>
    <property type="match status" value="1"/>
</dbReference>
<proteinExistence type="inferred from homology"/>
<dbReference type="SUPFAM" id="SSF54637">
    <property type="entry name" value="Thioesterase/thiol ester dehydrase-isomerase"/>
    <property type="match status" value="1"/>
</dbReference>
<feature type="domain" description="Thioesterase" evidence="3">
    <location>
        <begin position="28"/>
        <end position="105"/>
    </location>
</feature>
<dbReference type="STRING" id="870435.A0A0C3NNS8"/>
<gene>
    <name evidence="4" type="ORF">M404DRAFT_15952</name>
</gene>
<dbReference type="InParanoid" id="A0A0C3NNS8"/>